<dbReference type="SUPFAM" id="SSF52540">
    <property type="entry name" value="P-loop containing nucleoside triphosphate hydrolases"/>
    <property type="match status" value="1"/>
</dbReference>
<dbReference type="EMBL" id="DSVL01000077">
    <property type="protein sequence ID" value="HFH28381.1"/>
    <property type="molecule type" value="Genomic_DNA"/>
</dbReference>
<comment type="caution">
    <text evidence="2">The sequence shown here is derived from an EMBL/GenBank/DDBJ whole genome shotgun (WGS) entry which is preliminary data.</text>
</comment>
<dbReference type="InterPro" id="IPR003959">
    <property type="entry name" value="ATPase_AAA_core"/>
</dbReference>
<proteinExistence type="predicted"/>
<dbReference type="CDD" id="cd00267">
    <property type="entry name" value="ABC_ATPase"/>
    <property type="match status" value="1"/>
</dbReference>
<name>A0A7C3IGC2_9SPIR</name>
<dbReference type="AlphaFoldDB" id="A0A7C3IGC2"/>
<dbReference type="GO" id="GO:0016887">
    <property type="term" value="F:ATP hydrolysis activity"/>
    <property type="evidence" value="ECO:0007669"/>
    <property type="project" value="InterPro"/>
</dbReference>
<dbReference type="GO" id="GO:0005524">
    <property type="term" value="F:ATP binding"/>
    <property type="evidence" value="ECO:0007669"/>
    <property type="project" value="InterPro"/>
</dbReference>
<gene>
    <name evidence="2" type="ORF">ENS59_02560</name>
</gene>
<dbReference type="PANTHER" id="PTHR43581">
    <property type="entry name" value="ATP/GTP PHOSPHATASE"/>
    <property type="match status" value="1"/>
</dbReference>
<protein>
    <submittedName>
        <fullName evidence="2">AAA family ATPase</fullName>
    </submittedName>
</protein>
<dbReference type="Pfam" id="PF13304">
    <property type="entry name" value="AAA_21"/>
    <property type="match status" value="1"/>
</dbReference>
<evidence type="ECO:0000313" key="2">
    <source>
        <dbReference type="EMBL" id="HFH28381.1"/>
    </source>
</evidence>
<evidence type="ECO:0000259" key="1">
    <source>
        <dbReference type="SMART" id="SM00382"/>
    </source>
</evidence>
<dbReference type="Pfam" id="PF13175">
    <property type="entry name" value="AAA_15"/>
    <property type="match status" value="1"/>
</dbReference>
<dbReference type="InterPro" id="IPR051396">
    <property type="entry name" value="Bact_Antivir_Def_Nuclease"/>
</dbReference>
<feature type="domain" description="AAA+ ATPase" evidence="1">
    <location>
        <begin position="23"/>
        <end position="332"/>
    </location>
</feature>
<dbReference type="PANTHER" id="PTHR43581:SF2">
    <property type="entry name" value="EXCINUCLEASE ATPASE SUBUNIT"/>
    <property type="match status" value="1"/>
</dbReference>
<dbReference type="InterPro" id="IPR041685">
    <property type="entry name" value="AAA_GajA/Old/RecF-like"/>
</dbReference>
<dbReference type="InterPro" id="IPR027417">
    <property type="entry name" value="P-loop_NTPase"/>
</dbReference>
<sequence>MRLIHYLEIENFKSIGEKQRIDLDHPSVLIGPNNCGKTSVIQALALWSLAVKTWYKEIMASKKAKKRGSIPLNRLDIVAVPVQKTRFFWRDAKVRTGNEPIPITITAGIEYEGNVMPLSLRFRNDGDDIVYCSPEEDIIKNVGLLEYAASLDINILYCMSGLETDEAIVKPNRIDYYLGKGQTAQVLRNLCLMVYQNTPEDWVEIQKLINRLFHVTLGIPKENSRGAIDLYYEQDNGKEPFEIASAGRGFQEMLLIFAYLFSHKKSVLLIDEPDAHLEILRQKQVYILLRDIALKNQSQVIMVTHSEVLLEEALSTNLTLMLDGKVENLTNKSAIKESLTVYGSNHYVRARERGYVFYIEGSTDIDILRGLAEKMQHPVAKIWDERINSFYVQNNYPEQDTGTELERVEGCFGLNPKEHFNTLRKLIKGLKGLAILDNDGKGKQDWYDGDLKITYWKRYEIENYFITPDILLKYVESRKDDMGLFAPDNQKARDVIRKLILTDVFTNNEKDMLTWEQATPDAARLIWESKTDRIKMSLFAEKFFKQFAEETGQQVLMKKGDFYTLVNFLDVSTIPDEVSEKLNLLKEIFENARPILNG</sequence>
<accession>A0A7C3IGC2</accession>
<reference evidence="2" key="1">
    <citation type="journal article" date="2020" name="mSystems">
        <title>Genome- and Community-Level Interaction Insights into Carbon Utilization and Element Cycling Functions of Hydrothermarchaeota in Hydrothermal Sediment.</title>
        <authorList>
            <person name="Zhou Z."/>
            <person name="Liu Y."/>
            <person name="Xu W."/>
            <person name="Pan J."/>
            <person name="Luo Z.H."/>
            <person name="Li M."/>
        </authorList>
    </citation>
    <scope>NUCLEOTIDE SEQUENCE [LARGE SCALE GENOMIC DNA]</scope>
    <source>
        <strain evidence="2">SpSt-503</strain>
    </source>
</reference>
<dbReference type="InterPro" id="IPR003593">
    <property type="entry name" value="AAA+_ATPase"/>
</dbReference>
<organism evidence="2">
    <name type="scientific">Gracilinema caldarium</name>
    <dbReference type="NCBI Taxonomy" id="215591"/>
    <lineage>
        <taxon>Bacteria</taxon>
        <taxon>Pseudomonadati</taxon>
        <taxon>Spirochaetota</taxon>
        <taxon>Spirochaetia</taxon>
        <taxon>Spirochaetales</taxon>
        <taxon>Breznakiellaceae</taxon>
        <taxon>Gracilinema</taxon>
    </lineage>
</organism>
<dbReference type="SMART" id="SM00382">
    <property type="entry name" value="AAA"/>
    <property type="match status" value="1"/>
</dbReference>
<dbReference type="Gene3D" id="3.40.50.300">
    <property type="entry name" value="P-loop containing nucleotide triphosphate hydrolases"/>
    <property type="match status" value="2"/>
</dbReference>